<keyword evidence="9 12" id="KW-0063">Aspartyl esterase</keyword>
<comment type="catalytic activity">
    <reaction evidence="12">
        <text>[(1-&gt;4)-alpha-D-galacturonosyl methyl ester](n) + n H2O = [(1-&gt;4)-alpha-D-galacturonosyl](n) + n methanol + n H(+)</text>
        <dbReference type="Rhea" id="RHEA:22380"/>
        <dbReference type="Rhea" id="RHEA-COMP:14570"/>
        <dbReference type="Rhea" id="RHEA-COMP:14573"/>
        <dbReference type="ChEBI" id="CHEBI:15377"/>
        <dbReference type="ChEBI" id="CHEBI:15378"/>
        <dbReference type="ChEBI" id="CHEBI:17790"/>
        <dbReference type="ChEBI" id="CHEBI:140522"/>
        <dbReference type="ChEBI" id="CHEBI:140523"/>
        <dbReference type="EC" id="3.1.1.11"/>
    </reaction>
</comment>
<dbReference type="InterPro" id="IPR012334">
    <property type="entry name" value="Pectin_lyas_fold"/>
</dbReference>
<evidence type="ECO:0000256" key="2">
    <source>
        <dbReference type="ARBA" id="ARBA00005184"/>
    </source>
</evidence>
<keyword evidence="6" id="KW-0134">Cell wall</keyword>
<dbReference type="PANTHER" id="PTHR31707">
    <property type="entry name" value="PECTINESTERASE"/>
    <property type="match status" value="1"/>
</dbReference>
<dbReference type="GO" id="GO:0042545">
    <property type="term" value="P:cell wall modification"/>
    <property type="evidence" value="ECO:0007669"/>
    <property type="project" value="UniProtKB-UniRule"/>
</dbReference>
<evidence type="ECO:0000256" key="6">
    <source>
        <dbReference type="ARBA" id="ARBA00022512"/>
    </source>
</evidence>
<keyword evidence="8 12" id="KW-0378">Hydrolase</keyword>
<dbReference type="FunFam" id="2.160.20.10:FF:000029">
    <property type="entry name" value="Pectinesterase 4"/>
    <property type="match status" value="1"/>
</dbReference>
<comment type="similarity">
    <text evidence="4">In the C-terminal section; belongs to the pectinesterase family.</text>
</comment>
<dbReference type="AlphaFoldDB" id="A0AAE1N4V0"/>
<gene>
    <name evidence="14" type="ORF">QN277_013970</name>
</gene>
<organism evidence="14 15">
    <name type="scientific">Acacia crassicarpa</name>
    <name type="common">northern wattle</name>
    <dbReference type="NCBI Taxonomy" id="499986"/>
    <lineage>
        <taxon>Eukaryota</taxon>
        <taxon>Viridiplantae</taxon>
        <taxon>Streptophyta</taxon>
        <taxon>Embryophyta</taxon>
        <taxon>Tracheophyta</taxon>
        <taxon>Spermatophyta</taxon>
        <taxon>Magnoliopsida</taxon>
        <taxon>eudicotyledons</taxon>
        <taxon>Gunneridae</taxon>
        <taxon>Pentapetalae</taxon>
        <taxon>rosids</taxon>
        <taxon>fabids</taxon>
        <taxon>Fabales</taxon>
        <taxon>Fabaceae</taxon>
        <taxon>Caesalpinioideae</taxon>
        <taxon>mimosoid clade</taxon>
        <taxon>Acacieae</taxon>
        <taxon>Acacia</taxon>
    </lineage>
</organism>
<evidence type="ECO:0000313" key="15">
    <source>
        <dbReference type="Proteomes" id="UP001293593"/>
    </source>
</evidence>
<evidence type="ECO:0000256" key="9">
    <source>
        <dbReference type="ARBA" id="ARBA00023085"/>
    </source>
</evidence>
<dbReference type="Gene3D" id="1.20.140.40">
    <property type="entry name" value="Invertase/pectin methylesterase inhibitor family protein"/>
    <property type="match status" value="1"/>
</dbReference>
<sequence>MNKIFLPGVALILVVGCAVGTILIVRQGKSSGDSGGGGSSGLATHSKAVAAICHGSNYQKECEDTLGAVNSTDPKDYIAAVLAKAMKKVIGAANMSDKLAVEHKSGEEGVKMAIEDCKDLLQSAIDSLEASNMMIKGGDIRSIEDRTDDLRNWLAMVLSFQQSCYDGFEDKGGEKEVRDTLHTEGGLDGIQRLTAVALDVLSGINNLLSAFNLDLTVNVPSRRLLEEEDPSWIHEGDRKLLGSNPEPNVVVAQDGSGQFKTITDAIKSYPKKHQGRFVIYVKAGIYKEYPLVDKKKPNIYMYGDGPTKTIITGNRCVEPKKKYKTFTSATFAVAGDMFIAKGIGFENTAGSVGHQAVALRTQAPHAAFYQCAFRGFQDTLYVQAGIQLIRECEITGTIDFIFGASRTLIQKSQIIMRKPMENQRNIVVADGSLDPKAGTGVVIQNSDISPEPGLDRNVNPCYLARPWKAYSKAIFMESPIGGQIQPDGYLPWTGDMYLKTCYFAEYANTGPGYSPRTRVKWGRGQLTKDQASAYTATRYLEGAGVPWLASTGIPYDPSFTKS</sequence>
<evidence type="ECO:0000256" key="10">
    <source>
        <dbReference type="ARBA" id="ARBA00023316"/>
    </source>
</evidence>
<dbReference type="InterPro" id="IPR035513">
    <property type="entry name" value="Invertase/methylesterase_inhib"/>
</dbReference>
<dbReference type="EC" id="3.1.1.11" evidence="5 12"/>
<evidence type="ECO:0000256" key="11">
    <source>
        <dbReference type="PROSITE-ProRule" id="PRU10040"/>
    </source>
</evidence>
<dbReference type="InterPro" id="IPR011050">
    <property type="entry name" value="Pectin_lyase_fold/virulence"/>
</dbReference>
<feature type="active site" evidence="11">
    <location>
        <position position="399"/>
    </location>
</feature>
<dbReference type="GO" id="GO:0045490">
    <property type="term" value="P:pectin catabolic process"/>
    <property type="evidence" value="ECO:0007669"/>
    <property type="project" value="UniProtKB-UniRule"/>
</dbReference>
<dbReference type="EMBL" id="JAWXYG010000002">
    <property type="protein sequence ID" value="KAK4282614.1"/>
    <property type="molecule type" value="Genomic_DNA"/>
</dbReference>
<dbReference type="GO" id="GO:0004857">
    <property type="term" value="F:enzyme inhibitor activity"/>
    <property type="evidence" value="ECO:0007669"/>
    <property type="project" value="InterPro"/>
</dbReference>
<comment type="caution">
    <text evidence="14">The sequence shown here is derived from an EMBL/GenBank/DDBJ whole genome shotgun (WGS) entry which is preliminary data.</text>
</comment>
<dbReference type="InterPro" id="IPR006501">
    <property type="entry name" value="Pectinesterase_inhib_dom"/>
</dbReference>
<dbReference type="PROSITE" id="PS51257">
    <property type="entry name" value="PROKAR_LIPOPROTEIN"/>
    <property type="match status" value="1"/>
</dbReference>
<proteinExistence type="inferred from homology"/>
<evidence type="ECO:0000256" key="1">
    <source>
        <dbReference type="ARBA" id="ARBA00004191"/>
    </source>
</evidence>
<feature type="domain" description="Pectinesterase inhibitor" evidence="13">
    <location>
        <begin position="44"/>
        <end position="200"/>
    </location>
</feature>
<keyword evidence="7" id="KW-0964">Secreted</keyword>
<dbReference type="Pfam" id="PF04043">
    <property type="entry name" value="PMEI"/>
    <property type="match status" value="1"/>
</dbReference>
<dbReference type="Proteomes" id="UP001293593">
    <property type="component" value="Unassembled WGS sequence"/>
</dbReference>
<evidence type="ECO:0000256" key="3">
    <source>
        <dbReference type="ARBA" id="ARBA00006027"/>
    </source>
</evidence>
<reference evidence="14" key="1">
    <citation type="submission" date="2023-10" db="EMBL/GenBank/DDBJ databases">
        <title>Chromosome-level genome of the transformable northern wattle, Acacia crassicarpa.</title>
        <authorList>
            <person name="Massaro I."/>
            <person name="Sinha N.R."/>
            <person name="Poethig S."/>
            <person name="Leichty A.R."/>
        </authorList>
    </citation>
    <scope>NUCLEOTIDE SEQUENCE</scope>
    <source>
        <strain evidence="14">Acra3RX</strain>
        <tissue evidence="14">Leaf</tissue>
    </source>
</reference>
<protein>
    <recommendedName>
        <fullName evidence="5 12">Pectinesterase</fullName>
        <ecNumber evidence="5 12">3.1.1.11</ecNumber>
    </recommendedName>
</protein>
<accession>A0AAE1N4V0</accession>
<dbReference type="InterPro" id="IPR000070">
    <property type="entry name" value="Pectinesterase_cat"/>
</dbReference>
<evidence type="ECO:0000259" key="13">
    <source>
        <dbReference type="SMART" id="SM00856"/>
    </source>
</evidence>
<evidence type="ECO:0000256" key="7">
    <source>
        <dbReference type="ARBA" id="ARBA00022525"/>
    </source>
</evidence>
<evidence type="ECO:0000256" key="8">
    <source>
        <dbReference type="ARBA" id="ARBA00022801"/>
    </source>
</evidence>
<dbReference type="NCBIfam" id="TIGR01614">
    <property type="entry name" value="PME_inhib"/>
    <property type="match status" value="1"/>
</dbReference>
<dbReference type="SUPFAM" id="SSF51126">
    <property type="entry name" value="Pectin lyase-like"/>
    <property type="match status" value="1"/>
</dbReference>
<keyword evidence="15" id="KW-1185">Reference proteome</keyword>
<dbReference type="Pfam" id="PF01095">
    <property type="entry name" value="Pectinesterase"/>
    <property type="match status" value="1"/>
</dbReference>
<dbReference type="SMART" id="SM00856">
    <property type="entry name" value="PMEI"/>
    <property type="match status" value="1"/>
</dbReference>
<dbReference type="SUPFAM" id="SSF101148">
    <property type="entry name" value="Plant invertase/pectin methylesterase inhibitor"/>
    <property type="match status" value="1"/>
</dbReference>
<evidence type="ECO:0000256" key="5">
    <source>
        <dbReference type="ARBA" id="ARBA00013229"/>
    </source>
</evidence>
<dbReference type="CDD" id="cd15798">
    <property type="entry name" value="PMEI-like_3"/>
    <property type="match status" value="1"/>
</dbReference>
<evidence type="ECO:0000256" key="4">
    <source>
        <dbReference type="ARBA" id="ARBA00007786"/>
    </source>
</evidence>
<dbReference type="Gene3D" id="2.160.20.10">
    <property type="entry name" value="Single-stranded right-handed beta-helix, Pectin lyase-like"/>
    <property type="match status" value="1"/>
</dbReference>
<name>A0AAE1N4V0_9FABA</name>
<evidence type="ECO:0000256" key="12">
    <source>
        <dbReference type="RuleBase" id="RU000589"/>
    </source>
</evidence>
<keyword evidence="10" id="KW-0961">Cell wall biogenesis/degradation</keyword>
<dbReference type="GO" id="GO:0030599">
    <property type="term" value="F:pectinesterase activity"/>
    <property type="evidence" value="ECO:0007669"/>
    <property type="project" value="UniProtKB-UniRule"/>
</dbReference>
<dbReference type="InterPro" id="IPR033131">
    <property type="entry name" value="Pectinesterase_Asp_AS"/>
</dbReference>
<evidence type="ECO:0000313" key="14">
    <source>
        <dbReference type="EMBL" id="KAK4282614.1"/>
    </source>
</evidence>
<comment type="similarity">
    <text evidence="3">In the N-terminal section; belongs to the PMEI family.</text>
</comment>
<comment type="subcellular location">
    <subcellularLocation>
        <location evidence="1">Secreted</location>
        <location evidence="1">Cell wall</location>
    </subcellularLocation>
</comment>
<comment type="pathway">
    <text evidence="2 12">Glycan metabolism; pectin degradation; 2-dehydro-3-deoxy-D-gluconate from pectin: step 1/5.</text>
</comment>
<dbReference type="PROSITE" id="PS00503">
    <property type="entry name" value="PECTINESTERASE_2"/>
    <property type="match status" value="1"/>
</dbReference>